<dbReference type="PROSITE" id="PS51935">
    <property type="entry name" value="NLPC_P60"/>
    <property type="match status" value="1"/>
</dbReference>
<evidence type="ECO:0000313" key="10">
    <source>
        <dbReference type="Proteomes" id="UP001564657"/>
    </source>
</evidence>
<dbReference type="Gene3D" id="6.10.250.3150">
    <property type="match status" value="1"/>
</dbReference>
<protein>
    <submittedName>
        <fullName evidence="9">NlpC/P60 family protein</fullName>
    </submittedName>
</protein>
<feature type="chain" id="PRO_5046278684" evidence="7">
    <location>
        <begin position="25"/>
        <end position="358"/>
    </location>
</feature>
<evidence type="ECO:0000313" key="9">
    <source>
        <dbReference type="EMBL" id="MEY7999402.1"/>
    </source>
</evidence>
<evidence type="ECO:0000256" key="2">
    <source>
        <dbReference type="ARBA" id="ARBA00022670"/>
    </source>
</evidence>
<keyword evidence="2" id="KW-0645">Protease</keyword>
<proteinExistence type="inferred from homology"/>
<keyword evidence="4" id="KW-0378">Hydrolase</keyword>
<sequence length="358" mass="38528">MNRKTLSVAIALTLALSTGTSVFAASSSSSSLAQVKQQKQGLEIKVEKLNDQIVQVMQQIDGNKKDISKVSDNIKNTQTNIESTEKDIKSQQKLFNQRVKAMYINGMNSYLGVILDADNLNDFISRLDNVTKVMGFDKGVISDLSDKKEELSNQKEILNNDNDKLLALKSDNEKKLSKLNSDKESQTALITSLDAKEKELAVADTETSKVIASAANNVQQIRNAAPRITGSSESVSRGGDAAVSSSAVVAYASNFLGVPYVWGGTSPSGFDCSGLVQYVYAHFGINLPRTSQEQQNVGVAVSRSELQPGDLVFFGSPAYHVGIYVGGGSFINAPKTGDVVKIASLDNRSDFTGGRRVK</sequence>
<evidence type="ECO:0000256" key="7">
    <source>
        <dbReference type="SAM" id="SignalP"/>
    </source>
</evidence>
<dbReference type="InterPro" id="IPR000064">
    <property type="entry name" value="NLP_P60_dom"/>
</dbReference>
<dbReference type="EMBL" id="JBGEWD010000002">
    <property type="protein sequence ID" value="MEY7999402.1"/>
    <property type="molecule type" value="Genomic_DNA"/>
</dbReference>
<evidence type="ECO:0000259" key="8">
    <source>
        <dbReference type="PROSITE" id="PS51935"/>
    </source>
</evidence>
<evidence type="ECO:0000256" key="3">
    <source>
        <dbReference type="ARBA" id="ARBA00022729"/>
    </source>
</evidence>
<dbReference type="InterPro" id="IPR038765">
    <property type="entry name" value="Papain-like_cys_pep_sf"/>
</dbReference>
<dbReference type="SUPFAM" id="SSF54001">
    <property type="entry name" value="Cysteine proteinases"/>
    <property type="match status" value="1"/>
</dbReference>
<organism evidence="9 10">
    <name type="scientific">Clostridium moutaii</name>
    <dbReference type="NCBI Taxonomy" id="3240932"/>
    <lineage>
        <taxon>Bacteria</taxon>
        <taxon>Bacillati</taxon>
        <taxon>Bacillota</taxon>
        <taxon>Clostridia</taxon>
        <taxon>Eubacteriales</taxon>
        <taxon>Clostridiaceae</taxon>
        <taxon>Clostridium</taxon>
    </lineage>
</organism>
<name>A0ABV4BKT4_9CLOT</name>
<dbReference type="Pfam" id="PF00877">
    <property type="entry name" value="NLPC_P60"/>
    <property type="match status" value="1"/>
</dbReference>
<dbReference type="Pfam" id="PF24568">
    <property type="entry name" value="CC_PcsB"/>
    <property type="match status" value="1"/>
</dbReference>
<evidence type="ECO:0000256" key="6">
    <source>
        <dbReference type="SAM" id="Coils"/>
    </source>
</evidence>
<dbReference type="PANTHER" id="PTHR47053:SF1">
    <property type="entry name" value="MUREIN DD-ENDOPEPTIDASE MEPH-RELATED"/>
    <property type="match status" value="1"/>
</dbReference>
<keyword evidence="5" id="KW-0788">Thiol protease</keyword>
<evidence type="ECO:0000256" key="5">
    <source>
        <dbReference type="ARBA" id="ARBA00022807"/>
    </source>
</evidence>
<keyword evidence="6" id="KW-0175">Coiled coil</keyword>
<dbReference type="InterPro" id="IPR057309">
    <property type="entry name" value="PcsB_CC"/>
</dbReference>
<feature type="domain" description="NlpC/P60" evidence="8">
    <location>
        <begin position="242"/>
        <end position="358"/>
    </location>
</feature>
<evidence type="ECO:0000256" key="1">
    <source>
        <dbReference type="ARBA" id="ARBA00007074"/>
    </source>
</evidence>
<accession>A0ABV4BKT4</accession>
<reference evidence="9 10" key="1">
    <citation type="submission" date="2024-08" db="EMBL/GenBank/DDBJ databases">
        <title>Clostridium lapicellarii sp. nov., and Clostridium renhuaiense sp. nov., two species isolated from the mud in a fermentation cellar used for producing sauce-flavour Chinese liquors.</title>
        <authorList>
            <person name="Yang F."/>
            <person name="Wang H."/>
            <person name="Chen L.Q."/>
            <person name="Zhou N."/>
            <person name="Lu J.J."/>
            <person name="Pu X.X."/>
            <person name="Wan B."/>
            <person name="Wang L."/>
            <person name="Liu S.J."/>
        </authorList>
    </citation>
    <scope>NUCLEOTIDE SEQUENCE [LARGE SCALE GENOMIC DNA]</scope>
    <source>
        <strain evidence="9 10">MT-5</strain>
    </source>
</reference>
<gene>
    <name evidence="9" type="ORF">AB8U03_04175</name>
</gene>
<dbReference type="Proteomes" id="UP001564657">
    <property type="component" value="Unassembled WGS sequence"/>
</dbReference>
<dbReference type="RefSeq" id="WP_369703289.1">
    <property type="nucleotide sequence ID" value="NZ_JBGEWD010000002.1"/>
</dbReference>
<feature type="coiled-coil region" evidence="6">
    <location>
        <begin position="32"/>
        <end position="94"/>
    </location>
</feature>
<dbReference type="Gene3D" id="3.90.1720.10">
    <property type="entry name" value="endopeptidase domain like (from Nostoc punctiforme)"/>
    <property type="match status" value="1"/>
</dbReference>
<keyword evidence="3 7" id="KW-0732">Signal</keyword>
<feature type="signal peptide" evidence="7">
    <location>
        <begin position="1"/>
        <end position="24"/>
    </location>
</feature>
<comment type="caution">
    <text evidence="9">The sequence shown here is derived from an EMBL/GenBank/DDBJ whole genome shotgun (WGS) entry which is preliminary data.</text>
</comment>
<dbReference type="PANTHER" id="PTHR47053">
    <property type="entry name" value="MUREIN DD-ENDOPEPTIDASE MEPH-RELATED"/>
    <property type="match status" value="1"/>
</dbReference>
<feature type="coiled-coil region" evidence="6">
    <location>
        <begin position="141"/>
        <end position="168"/>
    </location>
</feature>
<dbReference type="InterPro" id="IPR051202">
    <property type="entry name" value="Peptidase_C40"/>
</dbReference>
<comment type="similarity">
    <text evidence="1">Belongs to the peptidase C40 family.</text>
</comment>
<evidence type="ECO:0000256" key="4">
    <source>
        <dbReference type="ARBA" id="ARBA00022801"/>
    </source>
</evidence>
<keyword evidence="10" id="KW-1185">Reference proteome</keyword>